<dbReference type="EMBL" id="AEUW02000001">
    <property type="protein sequence ID" value="EHJ51773.1"/>
    <property type="molecule type" value="Genomic_DNA"/>
</dbReference>
<accession>G5JXP1</accession>
<gene>
    <name evidence="2" type="ORF">STRMA_1665</name>
</gene>
<evidence type="ECO:0000313" key="3">
    <source>
        <dbReference type="Proteomes" id="UP000003573"/>
    </source>
</evidence>
<feature type="transmembrane region" description="Helical" evidence="1">
    <location>
        <begin position="362"/>
        <end position="381"/>
    </location>
</feature>
<feature type="transmembrane region" description="Helical" evidence="1">
    <location>
        <begin position="253"/>
        <end position="275"/>
    </location>
</feature>
<feature type="transmembrane region" description="Helical" evidence="1">
    <location>
        <begin position="114"/>
        <end position="131"/>
    </location>
</feature>
<feature type="transmembrane region" description="Helical" evidence="1">
    <location>
        <begin position="76"/>
        <end position="94"/>
    </location>
</feature>
<feature type="transmembrane region" description="Helical" evidence="1">
    <location>
        <begin position="12"/>
        <end position="37"/>
    </location>
</feature>
<sequence length="409" mass="47574">MKALAKVIEKKNLLPSIPILLLIDTISIIVHSFIVHFVKTNLIFTYSLITCIALIKIIITFYFCQELSNSKCQSKLGSSLFFFLYFWPLTFTTLNRLTDHFSKTIDLSHSLNYLLFFLLNLLGIFFTKWLISNKPWVHILTDFLTILILTPIFYWNPSPFPTTIFVIILILFRYLFIIKLLAGKLSFFFNQKCMIIGELLSFYLLLAVIVTVSKPDYLKISFIPAIILIYILTLYARILFFTKYSFKQKDAKVLFIAIIIFISTTSLVGFLMSLFPNEKGNNIITLTLPAIIPIVFQNLSTTGNTIKKQFIFFKSFQFIKNFLTILLFYTTISINILANLISTKKLPFLLSTLNKFSDYYTLTVYSILSGVFLSIISWLLFQTIFYKPQNGLVKVIINNRKFRKRLHKR</sequence>
<comment type="caution">
    <text evidence="2">The sequence shown here is derived from an EMBL/GenBank/DDBJ whole genome shotgun (WGS) entry which is preliminary data.</text>
</comment>
<feature type="transmembrane region" description="Helical" evidence="1">
    <location>
        <begin position="43"/>
        <end position="64"/>
    </location>
</feature>
<name>G5JXP1_9STRE</name>
<keyword evidence="1" id="KW-1133">Transmembrane helix</keyword>
<evidence type="ECO:0000256" key="1">
    <source>
        <dbReference type="SAM" id="Phobius"/>
    </source>
</evidence>
<keyword evidence="1" id="KW-0472">Membrane</keyword>
<feature type="transmembrane region" description="Helical" evidence="1">
    <location>
        <begin position="136"/>
        <end position="154"/>
    </location>
</feature>
<reference evidence="2 3" key="1">
    <citation type="journal article" date="2014" name="Int. J. Syst. Evol. Microbiol.">
        <title>Phylogenomics and the dynamic genome evolution of the genus Streptococcus.</title>
        <authorList>
            <consortium name="The Broad Institute Genome Sequencing Platform"/>
            <person name="Richards V.P."/>
            <person name="Palmer S.R."/>
            <person name="Pavinski Bitar P.D."/>
            <person name="Qin X."/>
            <person name="Weinstock G.M."/>
            <person name="Highlander S.K."/>
            <person name="Town C.D."/>
            <person name="Burne R.A."/>
            <person name="Stanhope M.J."/>
        </authorList>
    </citation>
    <scope>NUCLEOTIDE SEQUENCE [LARGE SCALE GENOMIC DNA]</scope>
    <source>
        <strain evidence="2 3">NCTC 11558</strain>
    </source>
</reference>
<evidence type="ECO:0000313" key="2">
    <source>
        <dbReference type="EMBL" id="EHJ51773.1"/>
    </source>
</evidence>
<feature type="transmembrane region" description="Helical" evidence="1">
    <location>
        <begin position="218"/>
        <end position="241"/>
    </location>
</feature>
<proteinExistence type="predicted"/>
<keyword evidence="3" id="KW-1185">Reference proteome</keyword>
<feature type="transmembrane region" description="Helical" evidence="1">
    <location>
        <begin position="322"/>
        <end position="342"/>
    </location>
</feature>
<feature type="transmembrane region" description="Helical" evidence="1">
    <location>
        <begin position="160"/>
        <end position="181"/>
    </location>
</feature>
<dbReference type="OrthoDB" id="10009601at2"/>
<dbReference type="Proteomes" id="UP000003573">
    <property type="component" value="Unassembled WGS sequence"/>
</dbReference>
<protein>
    <submittedName>
        <fullName evidence="2">Membrane protein</fullName>
    </submittedName>
</protein>
<feature type="transmembrane region" description="Helical" evidence="1">
    <location>
        <begin position="281"/>
        <end position="301"/>
    </location>
</feature>
<organism evidence="2 3">
    <name type="scientific">Streptococcus macacae NCTC 11558</name>
    <dbReference type="NCBI Taxonomy" id="764298"/>
    <lineage>
        <taxon>Bacteria</taxon>
        <taxon>Bacillati</taxon>
        <taxon>Bacillota</taxon>
        <taxon>Bacilli</taxon>
        <taxon>Lactobacillales</taxon>
        <taxon>Streptococcaceae</taxon>
        <taxon>Streptococcus</taxon>
    </lineage>
</organism>
<feature type="transmembrane region" description="Helical" evidence="1">
    <location>
        <begin position="193"/>
        <end position="212"/>
    </location>
</feature>
<keyword evidence="1" id="KW-0812">Transmembrane</keyword>
<dbReference type="AlphaFoldDB" id="G5JXP1"/>